<evidence type="ECO:0000256" key="2">
    <source>
        <dbReference type="ARBA" id="ARBA00007183"/>
    </source>
</evidence>
<evidence type="ECO:0000256" key="6">
    <source>
        <dbReference type="ARBA" id="ARBA00023125"/>
    </source>
</evidence>
<reference evidence="7" key="1">
    <citation type="submission" date="2019-04" db="EMBL/GenBank/DDBJ databases">
        <authorList>
            <person name="Hu G."/>
            <person name="Luo X."/>
        </authorList>
    </citation>
    <scope>NUCLEOTIDE SEQUENCE</scope>
    <source>
        <strain evidence="7">MM1L5</strain>
        <plasmid evidence="7">pMM1L5</plasmid>
    </source>
</reference>
<dbReference type="InterPro" id="IPR008876">
    <property type="entry name" value="TraY"/>
</dbReference>
<comment type="subcellular location">
    <subcellularLocation>
        <location evidence="1">Cytoplasm</location>
    </subcellularLocation>
</comment>
<evidence type="ECO:0000256" key="4">
    <source>
        <dbReference type="ARBA" id="ARBA00022490"/>
    </source>
</evidence>
<sequence>MTMKKEYRPVTISISISAETNRLLTESARQSKRTKAIEAIIRLSESLRSVNHIEGHYQQLLTKY</sequence>
<keyword evidence="5" id="KW-0184">Conjugation</keyword>
<keyword evidence="4" id="KW-0963">Cytoplasm</keyword>
<protein>
    <recommendedName>
        <fullName evidence="3">Relaxosome protein TraY</fullName>
    </recommendedName>
</protein>
<evidence type="ECO:0000256" key="1">
    <source>
        <dbReference type="ARBA" id="ARBA00004496"/>
    </source>
</evidence>
<comment type="similarity">
    <text evidence="2">Belongs to the TraY family.</text>
</comment>
<keyword evidence="6" id="KW-0238">DNA-binding</keyword>
<dbReference type="EMBL" id="MK851048">
    <property type="protein sequence ID" value="QDH76114.1"/>
    <property type="molecule type" value="Genomic_DNA"/>
</dbReference>
<dbReference type="GO" id="GO:0003677">
    <property type="term" value="F:DNA binding"/>
    <property type="evidence" value="ECO:0007669"/>
    <property type="project" value="UniProtKB-KW"/>
</dbReference>
<accession>A0A514C8U8</accession>
<evidence type="ECO:0000313" key="7">
    <source>
        <dbReference type="EMBL" id="QDH76114.1"/>
    </source>
</evidence>
<geneLocation type="plasmid" evidence="7">
    <name>pMM1L5</name>
</geneLocation>
<name>A0A514C8U8_MORMO</name>
<dbReference type="Pfam" id="PF05509">
    <property type="entry name" value="TraY"/>
    <property type="match status" value="1"/>
</dbReference>
<dbReference type="GO" id="GO:0005737">
    <property type="term" value="C:cytoplasm"/>
    <property type="evidence" value="ECO:0007669"/>
    <property type="project" value="UniProtKB-SubCell"/>
</dbReference>
<dbReference type="AlphaFoldDB" id="A0A514C8U8"/>
<proteinExistence type="inferred from homology"/>
<keyword evidence="7" id="KW-0614">Plasmid</keyword>
<dbReference type="RefSeq" id="WP_218453981.1">
    <property type="nucleotide sequence ID" value="NZ_CP066131.1"/>
</dbReference>
<evidence type="ECO:0000256" key="3">
    <source>
        <dbReference type="ARBA" id="ARBA00020541"/>
    </source>
</evidence>
<evidence type="ECO:0000256" key="5">
    <source>
        <dbReference type="ARBA" id="ARBA00022971"/>
    </source>
</evidence>
<organism evidence="7">
    <name type="scientific">Morganella morganii</name>
    <name type="common">Proteus morganii</name>
    <dbReference type="NCBI Taxonomy" id="582"/>
    <lineage>
        <taxon>Bacteria</taxon>
        <taxon>Pseudomonadati</taxon>
        <taxon>Pseudomonadota</taxon>
        <taxon>Gammaproteobacteria</taxon>
        <taxon>Enterobacterales</taxon>
        <taxon>Morganellaceae</taxon>
        <taxon>Morganella</taxon>
    </lineage>
</organism>